<name>A0A7C2P3D0_UNCW3</name>
<accession>A0A7C2P3D0</accession>
<gene>
    <name evidence="1" type="ORF">ENQ77_04520</name>
</gene>
<evidence type="ECO:0000313" key="1">
    <source>
        <dbReference type="EMBL" id="HEN27916.1"/>
    </source>
</evidence>
<dbReference type="EMBL" id="DSOL01000133">
    <property type="protein sequence ID" value="HEN27916.1"/>
    <property type="molecule type" value="Genomic_DNA"/>
</dbReference>
<protein>
    <submittedName>
        <fullName evidence="1">Uncharacterized protein</fullName>
    </submittedName>
</protein>
<comment type="caution">
    <text evidence="1">The sequence shown here is derived from an EMBL/GenBank/DDBJ whole genome shotgun (WGS) entry which is preliminary data.</text>
</comment>
<proteinExistence type="predicted"/>
<sequence>MFIGGKPHREPIILRGPFVY</sequence>
<dbReference type="AlphaFoldDB" id="A0A7C2P3D0"/>
<organism evidence="1">
    <name type="scientific">candidate division WOR-3 bacterium</name>
    <dbReference type="NCBI Taxonomy" id="2052148"/>
    <lineage>
        <taxon>Bacteria</taxon>
        <taxon>Bacteria division WOR-3</taxon>
    </lineage>
</organism>
<reference evidence="1" key="1">
    <citation type="journal article" date="2020" name="mSystems">
        <title>Genome- and Community-Level Interaction Insights into Carbon Utilization and Element Cycling Functions of Hydrothermarchaeota in Hydrothermal Sediment.</title>
        <authorList>
            <person name="Zhou Z."/>
            <person name="Liu Y."/>
            <person name="Xu W."/>
            <person name="Pan J."/>
            <person name="Luo Z.H."/>
            <person name="Li M."/>
        </authorList>
    </citation>
    <scope>NUCLEOTIDE SEQUENCE [LARGE SCALE GENOMIC DNA]</scope>
    <source>
        <strain evidence="1">SpSt-34</strain>
    </source>
</reference>